<sequence length="125" mass="14267">MSDEQWARIEPLLPSNAGRRGHPFGDDRRVVEGIAYRYRTGVAWRDVPREHFGPWQTIWKRHRRYAADGTWDRVLAGLLAQADAAGKIDWTVSVDATINRAHQHATNTTRPEQDTGGNVESHARR</sequence>
<accession>A0ABQ4DRJ7</accession>
<evidence type="ECO:0000259" key="2">
    <source>
        <dbReference type="Pfam" id="PF13340"/>
    </source>
</evidence>
<keyword evidence="4" id="KW-1185">Reference proteome</keyword>
<proteinExistence type="predicted"/>
<reference evidence="3 4" key="1">
    <citation type="submission" date="2021-01" db="EMBL/GenBank/DDBJ databases">
        <title>Whole genome shotgun sequence of Cellulomonas phragmiteti NBRC 110785.</title>
        <authorList>
            <person name="Komaki H."/>
            <person name="Tamura T."/>
        </authorList>
    </citation>
    <scope>NUCLEOTIDE SEQUENCE [LARGE SCALE GENOMIC DNA]</scope>
    <source>
        <strain evidence="3 4">NBRC 110785</strain>
    </source>
</reference>
<protein>
    <recommendedName>
        <fullName evidence="2">Insertion element IS402-like domain-containing protein</fullName>
    </recommendedName>
</protein>
<feature type="compositionally biased region" description="Polar residues" evidence="1">
    <location>
        <begin position="104"/>
        <end position="118"/>
    </location>
</feature>
<dbReference type="Pfam" id="PF13340">
    <property type="entry name" value="DUF4096"/>
    <property type="match status" value="1"/>
</dbReference>
<name>A0ABQ4DRJ7_9CELL</name>
<evidence type="ECO:0000313" key="4">
    <source>
        <dbReference type="Proteomes" id="UP000614741"/>
    </source>
</evidence>
<evidence type="ECO:0000313" key="3">
    <source>
        <dbReference type="EMBL" id="GIG41959.1"/>
    </source>
</evidence>
<dbReference type="InterPro" id="IPR025161">
    <property type="entry name" value="IS402-like_dom"/>
</dbReference>
<evidence type="ECO:0000256" key="1">
    <source>
        <dbReference type="SAM" id="MobiDB-lite"/>
    </source>
</evidence>
<dbReference type="PANTHER" id="PTHR46637">
    <property type="entry name" value="TIS1421-TRANSPOSASE PROTEIN A"/>
    <property type="match status" value="1"/>
</dbReference>
<dbReference type="EMBL" id="BONP01000063">
    <property type="protein sequence ID" value="GIG41959.1"/>
    <property type="molecule type" value="Genomic_DNA"/>
</dbReference>
<feature type="domain" description="Insertion element IS402-like" evidence="2">
    <location>
        <begin position="1"/>
        <end position="74"/>
    </location>
</feature>
<dbReference type="NCBIfam" id="NF033580">
    <property type="entry name" value="transpos_IS5_3"/>
    <property type="match status" value="1"/>
</dbReference>
<gene>
    <name evidence="3" type="ORF">Cph01nite_37210</name>
</gene>
<organism evidence="3 4">
    <name type="scientific">Cellulomonas phragmiteti</name>
    <dbReference type="NCBI Taxonomy" id="478780"/>
    <lineage>
        <taxon>Bacteria</taxon>
        <taxon>Bacillati</taxon>
        <taxon>Actinomycetota</taxon>
        <taxon>Actinomycetes</taxon>
        <taxon>Micrococcales</taxon>
        <taxon>Cellulomonadaceae</taxon>
        <taxon>Cellulomonas</taxon>
    </lineage>
</organism>
<dbReference type="Proteomes" id="UP000614741">
    <property type="component" value="Unassembled WGS sequence"/>
</dbReference>
<comment type="caution">
    <text evidence="3">The sequence shown here is derived from an EMBL/GenBank/DDBJ whole genome shotgun (WGS) entry which is preliminary data.</text>
</comment>
<dbReference type="PANTHER" id="PTHR46637:SF1">
    <property type="entry name" value="BLL5188 PROTEIN"/>
    <property type="match status" value="1"/>
</dbReference>
<dbReference type="InterPro" id="IPR052909">
    <property type="entry name" value="Transposase_6_like"/>
</dbReference>
<feature type="region of interest" description="Disordered" evidence="1">
    <location>
        <begin position="101"/>
        <end position="125"/>
    </location>
</feature>